<dbReference type="EMBL" id="CM009302">
    <property type="protein sequence ID" value="PNT07805.2"/>
    <property type="molecule type" value="Genomic_DNA"/>
</dbReference>
<dbReference type="InterPro" id="IPR055290">
    <property type="entry name" value="At3g26010-like"/>
</dbReference>
<proteinExistence type="predicted"/>
<reference evidence="2 3" key="1">
    <citation type="journal article" date="2006" name="Science">
        <title>The genome of black cottonwood, Populus trichocarpa (Torr. &amp; Gray).</title>
        <authorList>
            <person name="Tuskan G.A."/>
            <person name="Difazio S."/>
            <person name="Jansson S."/>
            <person name="Bohlmann J."/>
            <person name="Grigoriev I."/>
            <person name="Hellsten U."/>
            <person name="Putnam N."/>
            <person name="Ralph S."/>
            <person name="Rombauts S."/>
            <person name="Salamov A."/>
            <person name="Schein J."/>
            <person name="Sterck L."/>
            <person name="Aerts A."/>
            <person name="Bhalerao R.R."/>
            <person name="Bhalerao R.P."/>
            <person name="Blaudez D."/>
            <person name="Boerjan W."/>
            <person name="Brun A."/>
            <person name="Brunner A."/>
            <person name="Busov V."/>
            <person name="Campbell M."/>
            <person name="Carlson J."/>
            <person name="Chalot M."/>
            <person name="Chapman J."/>
            <person name="Chen G.L."/>
            <person name="Cooper D."/>
            <person name="Coutinho P.M."/>
            <person name="Couturier J."/>
            <person name="Covert S."/>
            <person name="Cronk Q."/>
            <person name="Cunningham R."/>
            <person name="Davis J."/>
            <person name="Degroeve S."/>
            <person name="Dejardin A."/>
            <person name="Depamphilis C."/>
            <person name="Detter J."/>
            <person name="Dirks B."/>
            <person name="Dubchak I."/>
            <person name="Duplessis S."/>
            <person name="Ehlting J."/>
            <person name="Ellis B."/>
            <person name="Gendler K."/>
            <person name="Goodstein D."/>
            <person name="Gribskov M."/>
            <person name="Grimwood J."/>
            <person name="Groover A."/>
            <person name="Gunter L."/>
            <person name="Hamberger B."/>
            <person name="Heinze B."/>
            <person name="Helariutta Y."/>
            <person name="Henrissat B."/>
            <person name="Holligan D."/>
            <person name="Holt R."/>
            <person name="Huang W."/>
            <person name="Islam-Faridi N."/>
            <person name="Jones S."/>
            <person name="Jones-Rhoades M."/>
            <person name="Jorgensen R."/>
            <person name="Joshi C."/>
            <person name="Kangasjarvi J."/>
            <person name="Karlsson J."/>
            <person name="Kelleher C."/>
            <person name="Kirkpatrick R."/>
            <person name="Kirst M."/>
            <person name="Kohler A."/>
            <person name="Kalluri U."/>
            <person name="Larimer F."/>
            <person name="Leebens-Mack J."/>
            <person name="Leple J.C."/>
            <person name="Locascio P."/>
            <person name="Lou Y."/>
            <person name="Lucas S."/>
            <person name="Martin F."/>
            <person name="Montanini B."/>
            <person name="Napoli C."/>
            <person name="Nelson D.R."/>
            <person name="Nelson C."/>
            <person name="Nieminen K."/>
            <person name="Nilsson O."/>
            <person name="Pereda V."/>
            <person name="Peter G."/>
            <person name="Philippe R."/>
            <person name="Pilate G."/>
            <person name="Poliakov A."/>
            <person name="Razumovskaya J."/>
            <person name="Richardson P."/>
            <person name="Rinaldi C."/>
            <person name="Ritland K."/>
            <person name="Rouze P."/>
            <person name="Ryaboy D."/>
            <person name="Schmutz J."/>
            <person name="Schrader J."/>
            <person name="Segerman B."/>
            <person name="Shin H."/>
            <person name="Siddiqui A."/>
            <person name="Sterky F."/>
            <person name="Terry A."/>
            <person name="Tsai C.J."/>
            <person name="Uberbacher E."/>
            <person name="Unneberg P."/>
            <person name="Vahala J."/>
            <person name="Wall K."/>
            <person name="Wessler S."/>
            <person name="Yang G."/>
            <person name="Yin T."/>
            <person name="Douglas C."/>
            <person name="Marra M."/>
            <person name="Sandberg G."/>
            <person name="Van de Peer Y."/>
            <person name="Rokhsar D."/>
        </authorList>
    </citation>
    <scope>NUCLEOTIDE SEQUENCE [LARGE SCALE GENOMIC DNA]</scope>
    <source>
        <strain evidence="3">cv. Nisqually</strain>
    </source>
</reference>
<evidence type="ECO:0000259" key="1">
    <source>
        <dbReference type="PROSITE" id="PS50181"/>
    </source>
</evidence>
<dbReference type="InterPro" id="IPR056592">
    <property type="entry name" value="Beta-prop_At3g26010-like"/>
</dbReference>
<evidence type="ECO:0000313" key="2">
    <source>
        <dbReference type="EMBL" id="PNT07805.2"/>
    </source>
</evidence>
<accession>A0A2K1Y428</accession>
<dbReference type="NCBIfam" id="TIGR01640">
    <property type="entry name" value="F_box_assoc_1"/>
    <property type="match status" value="1"/>
</dbReference>
<feature type="domain" description="F-box" evidence="1">
    <location>
        <begin position="1"/>
        <end position="47"/>
    </location>
</feature>
<dbReference type="InterPro" id="IPR017451">
    <property type="entry name" value="F-box-assoc_interact_dom"/>
</dbReference>
<dbReference type="PANTHER" id="PTHR35546">
    <property type="entry name" value="F-BOX PROTEIN INTERACTION DOMAIN PROTEIN-RELATED"/>
    <property type="match status" value="1"/>
</dbReference>
<dbReference type="SUPFAM" id="SSF81383">
    <property type="entry name" value="F-box domain"/>
    <property type="match status" value="1"/>
</dbReference>
<dbReference type="Pfam" id="PF24750">
    <property type="entry name" value="b-prop_At3g26010-like"/>
    <property type="match status" value="1"/>
</dbReference>
<evidence type="ECO:0000313" key="3">
    <source>
        <dbReference type="Proteomes" id="UP000006729"/>
    </source>
</evidence>
<dbReference type="InterPro" id="IPR036047">
    <property type="entry name" value="F-box-like_dom_sf"/>
</dbReference>
<dbReference type="Pfam" id="PF00646">
    <property type="entry name" value="F-box"/>
    <property type="match status" value="1"/>
</dbReference>
<dbReference type="PANTHER" id="PTHR35546:SF121">
    <property type="entry name" value="F-BOX PROTEIN"/>
    <property type="match status" value="1"/>
</dbReference>
<dbReference type="Gene3D" id="1.20.1280.50">
    <property type="match status" value="1"/>
</dbReference>
<keyword evidence="3" id="KW-1185">Reference proteome</keyword>
<dbReference type="STRING" id="3694.A0A2K1Y428"/>
<sequence length="391" mass="43980">MAVQLPDDMIVEILCRLPVKVVMRLKVVSEAWHRLISNVCAPLFSAAAAAHPSGFLFLCSFQIIGGLGYFAAYASYPDVHDCVGQTDGFVDSYACMLPFMLSSDHYFDCCNGLLLFVRREQREALPHYYFVCNTTTRQCVAIPNPRPRTAPFAAAIAYDPAKSPHYKVVRFIYLEEKTSCPVKLDIFSSDTGKWVRRGVMLSTELPHAAADADEYGCIRRSIYLDGMIYKLSFVVNYLIRFDLNAPSDVAIELPHKNAADRHGFIGMSRGSLYYSNQDESGLMISIWLLEDRCKRDPFWKLTHNISVDSLTSKYPDVRNSGFHFHTYAIHPASDIIFLGNPTMVISYDLKSNKSEEVFTLSSGLQISSGQHFVHLYSPCYAVLSNFDNNCG</sequence>
<dbReference type="PROSITE" id="PS50181">
    <property type="entry name" value="FBOX"/>
    <property type="match status" value="1"/>
</dbReference>
<dbReference type="Proteomes" id="UP000006729">
    <property type="component" value="Chromosome 13"/>
</dbReference>
<gene>
    <name evidence="2" type="ORF">POPTR_013G109900</name>
</gene>
<protein>
    <recommendedName>
        <fullName evidence="1">F-box domain-containing protein</fullName>
    </recommendedName>
</protein>
<name>A0A2K1Y428_POPTR</name>
<dbReference type="InterPro" id="IPR001810">
    <property type="entry name" value="F-box_dom"/>
</dbReference>
<dbReference type="AlphaFoldDB" id="A0A2K1Y428"/>
<dbReference type="InParanoid" id="A0A2K1Y428"/>
<organism evidence="2 3">
    <name type="scientific">Populus trichocarpa</name>
    <name type="common">Western balsam poplar</name>
    <name type="synonym">Populus balsamifera subsp. trichocarpa</name>
    <dbReference type="NCBI Taxonomy" id="3694"/>
    <lineage>
        <taxon>Eukaryota</taxon>
        <taxon>Viridiplantae</taxon>
        <taxon>Streptophyta</taxon>
        <taxon>Embryophyta</taxon>
        <taxon>Tracheophyta</taxon>
        <taxon>Spermatophyta</taxon>
        <taxon>Magnoliopsida</taxon>
        <taxon>eudicotyledons</taxon>
        <taxon>Gunneridae</taxon>
        <taxon>Pentapetalae</taxon>
        <taxon>rosids</taxon>
        <taxon>fabids</taxon>
        <taxon>Malpighiales</taxon>
        <taxon>Salicaceae</taxon>
        <taxon>Saliceae</taxon>
        <taxon>Populus</taxon>
    </lineage>
</organism>